<keyword evidence="4" id="KW-0539">Nucleus</keyword>
<dbReference type="PANTHER" id="PTHR13484">
    <property type="entry name" value="FIP1-LIKE 1 PROTEIN"/>
    <property type="match status" value="1"/>
</dbReference>
<proteinExistence type="inferred from homology"/>
<evidence type="ECO:0000256" key="5">
    <source>
        <dbReference type="SAM" id="MobiDB-lite"/>
    </source>
</evidence>
<evidence type="ECO:0000256" key="4">
    <source>
        <dbReference type="ARBA" id="ARBA00023242"/>
    </source>
</evidence>
<name>A0A9D4NXH3_DERFA</name>
<feature type="region of interest" description="Disordered" evidence="5">
    <location>
        <begin position="202"/>
        <end position="221"/>
    </location>
</feature>
<feature type="compositionally biased region" description="Polar residues" evidence="5">
    <location>
        <begin position="293"/>
        <end position="303"/>
    </location>
</feature>
<evidence type="ECO:0000259" key="6">
    <source>
        <dbReference type="Pfam" id="PF05182"/>
    </source>
</evidence>
<dbReference type="Pfam" id="PF05182">
    <property type="entry name" value="Fip1"/>
    <property type="match status" value="1"/>
</dbReference>
<feature type="region of interest" description="Disordered" evidence="5">
    <location>
        <begin position="160"/>
        <end position="185"/>
    </location>
</feature>
<dbReference type="AlphaFoldDB" id="A0A9D4NXH3"/>
<dbReference type="Proteomes" id="UP000828236">
    <property type="component" value="Unassembled WGS sequence"/>
</dbReference>
<comment type="subcellular location">
    <subcellularLocation>
        <location evidence="1">Nucleus</location>
    </subcellularLocation>
</comment>
<evidence type="ECO:0000256" key="1">
    <source>
        <dbReference type="ARBA" id="ARBA00004123"/>
    </source>
</evidence>
<reference evidence="7" key="2">
    <citation type="journal article" date="2021" name="World Allergy Organ. J.">
        <title>Chromosome-level assembly of Dermatophagoides farinae genome and transcriptome reveals two novel allergens Der f 37 and Der f 39.</title>
        <authorList>
            <person name="Chen J."/>
            <person name="Cai Z."/>
            <person name="Fan D."/>
            <person name="Hu J."/>
            <person name="Hou Y."/>
            <person name="He Y."/>
            <person name="Zhang Z."/>
            <person name="Zhao Z."/>
            <person name="Gao P."/>
            <person name="Hu W."/>
            <person name="Sun J."/>
            <person name="Li J."/>
            <person name="Ji K."/>
        </authorList>
    </citation>
    <scope>NUCLEOTIDE SEQUENCE</scope>
    <source>
        <strain evidence="7">JKM2019</strain>
    </source>
</reference>
<feature type="compositionally biased region" description="Low complexity" evidence="5">
    <location>
        <begin position="166"/>
        <end position="178"/>
    </location>
</feature>
<dbReference type="PANTHER" id="PTHR13484:SF0">
    <property type="entry name" value="PRE-MRNA 3'-END-PROCESSING FACTOR FIP1"/>
    <property type="match status" value="1"/>
</dbReference>
<accession>A0A9D4NXH3</accession>
<evidence type="ECO:0000313" key="7">
    <source>
        <dbReference type="EMBL" id="KAH7639947.1"/>
    </source>
</evidence>
<feature type="compositionally biased region" description="Low complexity" evidence="5">
    <location>
        <begin position="265"/>
        <end position="285"/>
    </location>
</feature>
<organism evidence="7">
    <name type="scientific">Dermatophagoides farinae</name>
    <name type="common">American house dust mite</name>
    <dbReference type="NCBI Taxonomy" id="6954"/>
    <lineage>
        <taxon>Eukaryota</taxon>
        <taxon>Metazoa</taxon>
        <taxon>Ecdysozoa</taxon>
        <taxon>Arthropoda</taxon>
        <taxon>Chelicerata</taxon>
        <taxon>Arachnida</taxon>
        <taxon>Acari</taxon>
        <taxon>Acariformes</taxon>
        <taxon>Sarcoptiformes</taxon>
        <taxon>Astigmata</taxon>
        <taxon>Psoroptidia</taxon>
        <taxon>Analgoidea</taxon>
        <taxon>Pyroglyphidae</taxon>
        <taxon>Dermatophagoidinae</taxon>
        <taxon>Dermatophagoides</taxon>
    </lineage>
</organism>
<dbReference type="GO" id="GO:0006397">
    <property type="term" value="P:mRNA processing"/>
    <property type="evidence" value="ECO:0007669"/>
    <property type="project" value="UniProtKB-KW"/>
</dbReference>
<feature type="compositionally biased region" description="Pro residues" evidence="5">
    <location>
        <begin position="252"/>
        <end position="264"/>
    </location>
</feature>
<keyword evidence="3" id="KW-0507">mRNA processing</keyword>
<dbReference type="InterPro" id="IPR051187">
    <property type="entry name" value="Pre-mRNA_3'-end_processing_reg"/>
</dbReference>
<dbReference type="EMBL" id="SDOV01000007">
    <property type="protein sequence ID" value="KAH7639947.1"/>
    <property type="molecule type" value="Genomic_DNA"/>
</dbReference>
<comment type="similarity">
    <text evidence="2">Belongs to the FIP1 family.</text>
</comment>
<gene>
    <name evidence="7" type="ORF">HUG17_3980</name>
</gene>
<comment type="caution">
    <text evidence="7">The sequence shown here is derived from an EMBL/GenBank/DDBJ whole genome shotgun (WGS) entry which is preliminary data.</text>
</comment>
<dbReference type="GO" id="GO:0005847">
    <property type="term" value="C:mRNA cleavage and polyadenylation specificity factor complex"/>
    <property type="evidence" value="ECO:0007669"/>
    <property type="project" value="TreeGrafter"/>
</dbReference>
<evidence type="ECO:0000256" key="3">
    <source>
        <dbReference type="ARBA" id="ARBA00022664"/>
    </source>
</evidence>
<feature type="compositionally biased region" description="Basic and acidic residues" evidence="5">
    <location>
        <begin position="386"/>
        <end position="434"/>
    </location>
</feature>
<feature type="region of interest" description="Disordered" evidence="5">
    <location>
        <begin position="1"/>
        <end position="24"/>
    </location>
</feature>
<feature type="region of interest" description="Disordered" evidence="5">
    <location>
        <begin position="241"/>
        <end position="453"/>
    </location>
</feature>
<sequence>MNTDNLVVDSSSTEDEDDGDDRIVDEDMKENVKGGRQNSTATVAKNISKTALDMDAVGTYNGMQIYDVNLDSIEDKPWRKPGSDITDYFNYGFTEETWKVYCDRQRKIRAMNQNGQFDVNAALNMTQHLPTYLMANNQTINGLATINSKSMMMNDQREPLIKSIPNNNNNNNTNNNNNQSNDQQFIDNSKFSNSIMTINSQQGMKKSSLCMPPPPLPSTNLATASSLRKHTIEVLGANNATTNSTQIGQGPPQLPIVPPPPPLPGSASGLLGSRPSPTSPSSSQPNQDRLEPNSISVIGNRSNIPFPPPPLPPFAFPPVDPHVFPPSLRPPVPVPPPLGMLPPLGPNVQPPPFGSADFRPYPPPPGSGILPHPSDQRTSSYDQDYDERSHKRSRSDYDDYDVRSSRSSDRYGRSDRNERRKERSRERSRDRSSNQHESSSSTSSASHRHNRIY</sequence>
<evidence type="ECO:0000256" key="2">
    <source>
        <dbReference type="ARBA" id="ARBA00007459"/>
    </source>
</evidence>
<protein>
    <recommendedName>
        <fullName evidence="6">Pre-mRNA polyadenylation factor Fip1 domain-containing protein</fullName>
    </recommendedName>
</protein>
<reference evidence="7" key="1">
    <citation type="submission" date="2020-06" db="EMBL/GenBank/DDBJ databases">
        <authorList>
            <person name="Ji K."/>
            <person name="Li J."/>
        </authorList>
    </citation>
    <scope>NUCLEOTIDE SEQUENCE</scope>
    <source>
        <strain evidence="7">JKM2019</strain>
        <tissue evidence="7">Whole body</tissue>
    </source>
</reference>
<feature type="compositionally biased region" description="Pro residues" evidence="5">
    <location>
        <begin position="305"/>
        <end position="353"/>
    </location>
</feature>
<feature type="compositionally biased region" description="Low complexity" evidence="5">
    <location>
        <begin position="435"/>
        <end position="445"/>
    </location>
</feature>
<feature type="domain" description="Pre-mRNA polyadenylation factor Fip1" evidence="6">
    <location>
        <begin position="67"/>
        <end position="109"/>
    </location>
</feature>
<dbReference type="InterPro" id="IPR007854">
    <property type="entry name" value="Fip1_dom"/>
</dbReference>